<dbReference type="RefSeq" id="WP_344884618.1">
    <property type="nucleotide sequence ID" value="NZ_BAAAZP010000101.1"/>
</dbReference>
<dbReference type="InterPro" id="IPR046046">
    <property type="entry name" value="DUF6004"/>
</dbReference>
<comment type="caution">
    <text evidence="1">The sequence shown here is derived from an EMBL/GenBank/DDBJ whole genome shotgun (WGS) entry which is preliminary data.</text>
</comment>
<keyword evidence="2" id="KW-1185">Reference proteome</keyword>
<gene>
    <name evidence="1" type="ORF">GCM10022224_056680</name>
</gene>
<reference evidence="2" key="1">
    <citation type="journal article" date="2019" name="Int. J. Syst. Evol. Microbiol.">
        <title>The Global Catalogue of Microorganisms (GCM) 10K type strain sequencing project: providing services to taxonomists for standard genome sequencing and annotation.</title>
        <authorList>
            <consortium name="The Broad Institute Genomics Platform"/>
            <consortium name="The Broad Institute Genome Sequencing Center for Infectious Disease"/>
            <person name="Wu L."/>
            <person name="Ma J."/>
        </authorList>
    </citation>
    <scope>NUCLEOTIDE SEQUENCE [LARGE SCALE GENOMIC DNA]</scope>
    <source>
        <strain evidence="2">JCM 16904</strain>
    </source>
</reference>
<dbReference type="Pfam" id="PF19467">
    <property type="entry name" value="DUF6004"/>
    <property type="match status" value="1"/>
</dbReference>
<evidence type="ECO:0000313" key="1">
    <source>
        <dbReference type="EMBL" id="GAA3684621.1"/>
    </source>
</evidence>
<dbReference type="EMBL" id="BAAAZP010000101">
    <property type="protein sequence ID" value="GAA3684621.1"/>
    <property type="molecule type" value="Genomic_DNA"/>
</dbReference>
<accession>A0ABP7C9Z6</accession>
<dbReference type="Proteomes" id="UP001500902">
    <property type="component" value="Unassembled WGS sequence"/>
</dbReference>
<proteinExistence type="predicted"/>
<sequence length="400" mass="43498">MTAFRETYESLNLEPRPIRAHLLACATVVFGDDYYAGRRETINLSGFVQINTWPMPGFETRVDDSGRAELEQELSSTPEAGIKGFSYELDDRIQLLSNPLLPSIVHVRQIAPGKNFPAQMHIGRFGILETGTLRLAHRNIIDMYAVIDNVPPHAKPLTRPYHGAPRGDGPFDIAHAPNVLRGTTLPEAWYPADDDNEPNGITPTLFFAPSAAPFMSMLVNPSMIMQVSMEGTIEVEINGKTERIDLAGDYLKAAGAEILLFGPDRHDEGAGVLAQMARLAMAGHSDALGGRVMLRASWPRPSGGSLGERDEDSLSRVRFPSDLDIDAEFEIVTPAGTLYAANPVHLGGKLKDLQPAGSELAMDGADTPLFSADGTAKGRLTGVRFTMRDAFVDEQAYVNV</sequence>
<name>A0ABP7C9Z6_9ACTN</name>
<evidence type="ECO:0000313" key="2">
    <source>
        <dbReference type="Proteomes" id="UP001500902"/>
    </source>
</evidence>
<protein>
    <submittedName>
        <fullName evidence="1">Uncharacterized protein</fullName>
    </submittedName>
</protein>
<organism evidence="1 2">
    <name type="scientific">Nonomuraea antimicrobica</name>
    <dbReference type="NCBI Taxonomy" id="561173"/>
    <lineage>
        <taxon>Bacteria</taxon>
        <taxon>Bacillati</taxon>
        <taxon>Actinomycetota</taxon>
        <taxon>Actinomycetes</taxon>
        <taxon>Streptosporangiales</taxon>
        <taxon>Streptosporangiaceae</taxon>
        <taxon>Nonomuraea</taxon>
    </lineage>
</organism>